<sequence length="187" mass="18287">MNTKLPLALTAASVAALMGAQAHAAPVGAAMAFSSVLVITGAADGTGSGTGTGAFDDSGTLTISQDTYTNIPAFYATATVTATAVYGGSITGTTWTADGTQLGETSACVGAALICSTLPVGEAPAPGTNPIFSVDINTGGSWSTFTPGIVNINATATLSPVPLPAAAWLFGSALLGLAGVSRKRKMS</sequence>
<dbReference type="RefSeq" id="WP_279244992.1">
    <property type="nucleotide sequence ID" value="NZ_SHNN01000002.1"/>
</dbReference>
<accession>A0ABT3TF87</accession>
<reference evidence="3" key="1">
    <citation type="submission" date="2019-02" db="EMBL/GenBank/DDBJ databases">
        <authorList>
            <person name="Li S.-H."/>
        </authorList>
    </citation>
    <scope>NUCLEOTIDE SEQUENCE</scope>
    <source>
        <strain evidence="3">IMCC14734</strain>
    </source>
</reference>
<keyword evidence="1" id="KW-0472">Membrane</keyword>
<feature type="signal peptide" evidence="2">
    <location>
        <begin position="1"/>
        <end position="24"/>
    </location>
</feature>
<name>A0ABT3TF87_9GAMM</name>
<evidence type="ECO:0000256" key="2">
    <source>
        <dbReference type="SAM" id="SignalP"/>
    </source>
</evidence>
<proteinExistence type="predicted"/>
<dbReference type="NCBIfam" id="TIGR03370">
    <property type="entry name" value="VPLPA-CTERM"/>
    <property type="match status" value="1"/>
</dbReference>
<evidence type="ECO:0000313" key="3">
    <source>
        <dbReference type="EMBL" id="MCX2980977.1"/>
    </source>
</evidence>
<comment type="caution">
    <text evidence="3">The sequence shown here is derived from an EMBL/GenBank/DDBJ whole genome shotgun (WGS) entry which is preliminary data.</text>
</comment>
<keyword evidence="1" id="KW-1133">Transmembrane helix</keyword>
<dbReference type="Proteomes" id="UP001143362">
    <property type="component" value="Unassembled WGS sequence"/>
</dbReference>
<keyword evidence="2" id="KW-0732">Signal</keyword>
<keyword evidence="4" id="KW-1185">Reference proteome</keyword>
<evidence type="ECO:0000313" key="4">
    <source>
        <dbReference type="Proteomes" id="UP001143362"/>
    </source>
</evidence>
<keyword evidence="1" id="KW-0812">Transmembrane</keyword>
<dbReference type="InterPro" id="IPR022472">
    <property type="entry name" value="VPLPA-CTERM"/>
</dbReference>
<organism evidence="3 4">
    <name type="scientific">Candidatus Litorirhabdus singularis</name>
    <dbReference type="NCBI Taxonomy" id="2518993"/>
    <lineage>
        <taxon>Bacteria</taxon>
        <taxon>Pseudomonadati</taxon>
        <taxon>Pseudomonadota</taxon>
        <taxon>Gammaproteobacteria</taxon>
        <taxon>Cellvibrionales</taxon>
        <taxon>Halieaceae</taxon>
        <taxon>Candidatus Litorirhabdus</taxon>
    </lineage>
</organism>
<evidence type="ECO:0000256" key="1">
    <source>
        <dbReference type="SAM" id="Phobius"/>
    </source>
</evidence>
<feature type="chain" id="PRO_5047333500" evidence="2">
    <location>
        <begin position="25"/>
        <end position="187"/>
    </location>
</feature>
<protein>
    <submittedName>
        <fullName evidence="3">VPLPA-CTERM sorting domain-containing protein</fullName>
    </submittedName>
</protein>
<gene>
    <name evidence="3" type="ORF">EYC98_08885</name>
</gene>
<feature type="transmembrane region" description="Helical" evidence="1">
    <location>
        <begin position="161"/>
        <end position="180"/>
    </location>
</feature>
<dbReference type="EMBL" id="SHNN01000002">
    <property type="protein sequence ID" value="MCX2980977.1"/>
    <property type="molecule type" value="Genomic_DNA"/>
</dbReference>